<evidence type="ECO:0000256" key="11">
    <source>
        <dbReference type="SAM" id="MobiDB-lite"/>
    </source>
</evidence>
<accession>Q12T01</accession>
<evidence type="ECO:0000259" key="14">
    <source>
        <dbReference type="Pfam" id="PF21687"/>
    </source>
</evidence>
<dbReference type="Pfam" id="PF21687">
    <property type="entry name" value="T2SSK_1st"/>
    <property type="match status" value="1"/>
</dbReference>
<dbReference type="SUPFAM" id="SSF54523">
    <property type="entry name" value="Pili subunits"/>
    <property type="match status" value="1"/>
</dbReference>
<protein>
    <recommendedName>
        <fullName evidence="10">Type II secretion system protein K</fullName>
    </recommendedName>
</protein>
<keyword evidence="8 12" id="KW-1133">Transmembrane helix</keyword>
<dbReference type="InterPro" id="IPR045584">
    <property type="entry name" value="Pilin-like"/>
</dbReference>
<evidence type="ECO:0000256" key="10">
    <source>
        <dbReference type="PIRNR" id="PIRNR002786"/>
    </source>
</evidence>
<keyword evidence="5 10" id="KW-0997">Cell inner membrane</keyword>
<evidence type="ECO:0000256" key="4">
    <source>
        <dbReference type="ARBA" id="ARBA00022475"/>
    </source>
</evidence>
<dbReference type="InterPro" id="IPR049031">
    <property type="entry name" value="T2SSK_SAM-like_1st"/>
</dbReference>
<organism evidence="15 16">
    <name type="scientific">Shewanella denitrificans (strain OS217 / ATCC BAA-1090 / DSM 15013)</name>
    <dbReference type="NCBI Taxonomy" id="318161"/>
    <lineage>
        <taxon>Bacteria</taxon>
        <taxon>Pseudomonadati</taxon>
        <taxon>Pseudomonadota</taxon>
        <taxon>Gammaproteobacteria</taxon>
        <taxon>Alteromonadales</taxon>
        <taxon>Shewanellaceae</taxon>
        <taxon>Shewanella</taxon>
    </lineage>
</organism>
<dbReference type="NCBIfam" id="NF037980">
    <property type="entry name" value="T2SS_GspK"/>
    <property type="match status" value="1"/>
</dbReference>
<sequence length="362" mass="39970">MGPSKQRGVALITVILIVAMVVIIATNISARNQLSMRRTMNLTQYDQAYWYALSAEELTKKVLKQDLDDSKGIVHRQQFWALADVVFPAEYGEIVGQVSDMRACFNLNALAAVSKSNDNGQPKLPLAAKQFKALLVGLGMDDFAAERLTHTLKDYVDADSINSPYGAEDAEYESRNVPYRAANTLMNHKSELRAVLGFTKEVYRHLGPLVCAIPGNDRQLLNVNTLEIEQAPLLMAMFDNQISLGEAENIIGQVPASGYEKIDEFWQNSSIVGLKVDADAKSSFVIDSDYFLLKAGAKVNEAIFRMESVLKKGSGNSMDVLTRQYGNQDFYASPNASSSTNSSSERSTNNNSNNTNENNNKR</sequence>
<evidence type="ECO:0000313" key="15">
    <source>
        <dbReference type="EMBL" id="ABE53425.1"/>
    </source>
</evidence>
<dbReference type="RefSeq" id="WP_011494594.1">
    <property type="nucleotide sequence ID" value="NC_007954.1"/>
</dbReference>
<feature type="domain" description="T2SS protein K second SAM-like" evidence="13">
    <location>
        <begin position="221"/>
        <end position="286"/>
    </location>
</feature>
<dbReference type="Pfam" id="PF03934">
    <property type="entry name" value="T2SSK"/>
    <property type="match status" value="1"/>
</dbReference>
<evidence type="ECO:0000313" key="16">
    <source>
        <dbReference type="Proteomes" id="UP000001982"/>
    </source>
</evidence>
<dbReference type="SUPFAM" id="SSF158544">
    <property type="entry name" value="GspK insert domain-like"/>
    <property type="match status" value="2"/>
</dbReference>
<dbReference type="OrthoDB" id="9788973at2"/>
<feature type="domain" description="T2SS protein K first SAM-like" evidence="14">
    <location>
        <begin position="103"/>
        <end position="214"/>
    </location>
</feature>
<keyword evidence="7" id="KW-0653">Protein transport</keyword>
<evidence type="ECO:0000256" key="1">
    <source>
        <dbReference type="ARBA" id="ARBA00004533"/>
    </source>
</evidence>
<comment type="similarity">
    <text evidence="2 10">Belongs to the GSP K family.</text>
</comment>
<evidence type="ECO:0000256" key="7">
    <source>
        <dbReference type="ARBA" id="ARBA00022927"/>
    </source>
</evidence>
<dbReference type="Gene3D" id="1.10.40.60">
    <property type="entry name" value="EpsJ-like"/>
    <property type="match status" value="2"/>
</dbReference>
<dbReference type="STRING" id="318161.Sden_0128"/>
<evidence type="ECO:0000256" key="8">
    <source>
        <dbReference type="ARBA" id="ARBA00022989"/>
    </source>
</evidence>
<dbReference type="HOGENOM" id="CLU_057294_0_0_6"/>
<dbReference type="eggNOG" id="COG3156">
    <property type="taxonomic scope" value="Bacteria"/>
</dbReference>
<evidence type="ECO:0000256" key="6">
    <source>
        <dbReference type="ARBA" id="ARBA00022692"/>
    </source>
</evidence>
<keyword evidence="16" id="KW-1185">Reference proteome</keyword>
<comment type="subcellular location">
    <subcellularLocation>
        <location evidence="1 10">Cell inner membrane</location>
    </subcellularLocation>
</comment>
<dbReference type="GO" id="GO:0009306">
    <property type="term" value="P:protein secretion"/>
    <property type="evidence" value="ECO:0007669"/>
    <property type="project" value="InterPro"/>
</dbReference>
<keyword evidence="6 12" id="KW-0812">Transmembrane</keyword>
<evidence type="ECO:0000256" key="9">
    <source>
        <dbReference type="ARBA" id="ARBA00023136"/>
    </source>
</evidence>
<feature type="compositionally biased region" description="Low complexity" evidence="11">
    <location>
        <begin position="337"/>
        <end position="362"/>
    </location>
</feature>
<dbReference type="KEGG" id="sdn:Sden_0128"/>
<dbReference type="PANTHER" id="PTHR38831:SF1">
    <property type="entry name" value="TYPE II SECRETION SYSTEM PROTEIN K-RELATED"/>
    <property type="match status" value="1"/>
</dbReference>
<dbReference type="InterPro" id="IPR049179">
    <property type="entry name" value="T2SSK_SAM-like_2nd"/>
</dbReference>
<dbReference type="PIRSF" id="PIRSF002786">
    <property type="entry name" value="XcpX"/>
    <property type="match status" value="1"/>
</dbReference>
<dbReference type="Proteomes" id="UP000001982">
    <property type="component" value="Chromosome"/>
</dbReference>
<name>Q12T01_SHEDO</name>
<gene>
    <name evidence="15" type="ordered locus">Sden_0128</name>
</gene>
<dbReference type="InterPro" id="IPR038072">
    <property type="entry name" value="GspK_central_sf"/>
</dbReference>
<dbReference type="GO" id="GO:0005886">
    <property type="term" value="C:plasma membrane"/>
    <property type="evidence" value="ECO:0007669"/>
    <property type="project" value="UniProtKB-SubCell"/>
</dbReference>
<dbReference type="EMBL" id="CP000302">
    <property type="protein sequence ID" value="ABE53425.1"/>
    <property type="molecule type" value="Genomic_DNA"/>
</dbReference>
<dbReference type="PANTHER" id="PTHR38831">
    <property type="entry name" value="TYPE II SECRETION SYSTEM PROTEIN K"/>
    <property type="match status" value="1"/>
</dbReference>
<feature type="transmembrane region" description="Helical" evidence="12">
    <location>
        <begin position="6"/>
        <end position="30"/>
    </location>
</feature>
<evidence type="ECO:0000256" key="2">
    <source>
        <dbReference type="ARBA" id="ARBA00007246"/>
    </source>
</evidence>
<evidence type="ECO:0000256" key="3">
    <source>
        <dbReference type="ARBA" id="ARBA00022448"/>
    </source>
</evidence>
<evidence type="ECO:0000256" key="5">
    <source>
        <dbReference type="ARBA" id="ARBA00022519"/>
    </source>
</evidence>
<keyword evidence="4 10" id="KW-1003">Cell membrane</keyword>
<evidence type="ECO:0000259" key="13">
    <source>
        <dbReference type="Pfam" id="PF03934"/>
    </source>
</evidence>
<evidence type="ECO:0000256" key="12">
    <source>
        <dbReference type="SAM" id="Phobius"/>
    </source>
</evidence>
<proteinExistence type="inferred from homology"/>
<dbReference type="Gene3D" id="3.30.1300.30">
    <property type="entry name" value="GSPII I/J protein-like"/>
    <property type="match status" value="1"/>
</dbReference>
<feature type="region of interest" description="Disordered" evidence="11">
    <location>
        <begin position="331"/>
        <end position="362"/>
    </location>
</feature>
<dbReference type="AlphaFoldDB" id="Q12T01"/>
<dbReference type="InterPro" id="IPR005628">
    <property type="entry name" value="GspK"/>
</dbReference>
<reference evidence="15 16" key="1">
    <citation type="submission" date="2006-03" db="EMBL/GenBank/DDBJ databases">
        <title>Complete sequence of Shewanella denitrificans OS217.</title>
        <authorList>
            <consortium name="US DOE Joint Genome Institute"/>
            <person name="Copeland A."/>
            <person name="Lucas S."/>
            <person name="Lapidus A."/>
            <person name="Barry K."/>
            <person name="Detter J.C."/>
            <person name="Glavina del Rio T."/>
            <person name="Hammon N."/>
            <person name="Israni S."/>
            <person name="Dalin E."/>
            <person name="Tice H."/>
            <person name="Pitluck S."/>
            <person name="Brettin T."/>
            <person name="Bruce D."/>
            <person name="Han C."/>
            <person name="Tapia R."/>
            <person name="Gilna P."/>
            <person name="Kiss H."/>
            <person name="Schmutz J."/>
            <person name="Larimer F."/>
            <person name="Land M."/>
            <person name="Hauser L."/>
            <person name="Kyrpides N."/>
            <person name="Lykidis A."/>
            <person name="Richardson P."/>
        </authorList>
    </citation>
    <scope>NUCLEOTIDE SEQUENCE [LARGE SCALE GENOMIC DNA]</scope>
    <source>
        <strain evidence="16">OS217 / ATCC BAA-1090 / DSM 15013</strain>
    </source>
</reference>
<keyword evidence="3 10" id="KW-0813">Transport</keyword>
<keyword evidence="9 10" id="KW-0472">Membrane</keyword>